<dbReference type="PANTHER" id="PTHR23135">
    <property type="entry name" value="MUR LIGASE FAMILY MEMBER"/>
    <property type="match status" value="1"/>
</dbReference>
<feature type="binding site" evidence="12">
    <location>
        <position position="186"/>
    </location>
    <ligand>
        <name>UDP-N-acetyl-alpha-D-muramoyl-L-alanyl-D-glutamate</name>
        <dbReference type="ChEBI" id="CHEBI:83900"/>
    </ligand>
</feature>
<feature type="modified residue" description="N6-carboxylysine" evidence="12">
    <location>
        <position position="218"/>
    </location>
</feature>
<feature type="binding site" evidence="12">
    <location>
        <position position="178"/>
    </location>
    <ligand>
        <name>UDP-N-acetyl-alpha-D-muramoyl-L-alanyl-D-glutamate</name>
        <dbReference type="ChEBI" id="CHEBI:83900"/>
    </ligand>
</feature>
<dbReference type="PANTHER" id="PTHR23135:SF4">
    <property type="entry name" value="UDP-N-ACETYLMURAMOYL-L-ALANYL-D-GLUTAMATE--2,6-DIAMINOPIMELATE LIGASE MURE HOMOLOG, CHLOROPLASTIC"/>
    <property type="match status" value="1"/>
</dbReference>
<dbReference type="RefSeq" id="WP_262686705.1">
    <property type="nucleotide sequence ID" value="NZ_JAOQIO010000095.1"/>
</dbReference>
<dbReference type="HAMAP" id="MF_00208">
    <property type="entry name" value="MurE"/>
    <property type="match status" value="1"/>
</dbReference>
<protein>
    <recommendedName>
        <fullName evidence="12">UDP-N-acetylmuramoyl-L-alanyl-D-glutamate--2,6-diaminopimelate ligase</fullName>
        <ecNumber evidence="12">6.3.2.13</ecNumber>
    </recommendedName>
    <alternativeName>
        <fullName evidence="12">Meso-A2pm-adding enzyme</fullName>
    </alternativeName>
    <alternativeName>
        <fullName evidence="12">Meso-diaminopimelate-adding enzyme</fullName>
    </alternativeName>
    <alternativeName>
        <fullName evidence="12">UDP-MurNAc-L-Ala-D-Glu:meso-diaminopimelate ligase</fullName>
    </alternativeName>
    <alternativeName>
        <fullName evidence="12">UDP-MurNAc-tripeptide synthetase</fullName>
    </alternativeName>
    <alternativeName>
        <fullName evidence="12">UDP-N-acetylmuramyl-tripeptide synthetase</fullName>
    </alternativeName>
</protein>
<keyword evidence="3 12" id="KW-0963">Cytoplasm</keyword>
<comment type="cofactor">
    <cofactor evidence="12">
        <name>Mg(2+)</name>
        <dbReference type="ChEBI" id="CHEBI:18420"/>
    </cofactor>
</comment>
<evidence type="ECO:0000256" key="10">
    <source>
        <dbReference type="ARBA" id="ARBA00023306"/>
    </source>
</evidence>
<feature type="short sequence motif" description="Meso-diaminopimelate recognition motif" evidence="12">
    <location>
        <begin position="410"/>
        <end position="413"/>
    </location>
</feature>
<comment type="caution">
    <text evidence="12">Lacks conserved residue(s) required for the propagation of feature annotation.</text>
</comment>
<evidence type="ECO:0000256" key="5">
    <source>
        <dbReference type="ARBA" id="ARBA00022618"/>
    </source>
</evidence>
<comment type="caution">
    <text evidence="17">The sequence shown here is derived from an EMBL/GenBank/DDBJ whole genome shotgun (WGS) entry which is preliminary data.</text>
</comment>
<feature type="binding site" evidence="12">
    <location>
        <position position="386"/>
    </location>
    <ligand>
        <name>meso-2,6-diaminopimelate</name>
        <dbReference type="ChEBI" id="CHEBI:57791"/>
    </ligand>
</feature>
<dbReference type="SUPFAM" id="SSF53244">
    <property type="entry name" value="MurD-like peptide ligases, peptide-binding domain"/>
    <property type="match status" value="1"/>
</dbReference>
<evidence type="ECO:0000256" key="12">
    <source>
        <dbReference type="HAMAP-Rule" id="MF_00208"/>
    </source>
</evidence>
<dbReference type="InterPro" id="IPR036615">
    <property type="entry name" value="Mur_ligase_C_dom_sf"/>
</dbReference>
<name>A0ABT2UPH1_9BACL</name>
<keyword evidence="11 12" id="KW-0961">Cell wall biogenesis/degradation</keyword>
<comment type="pathway">
    <text evidence="1 12 13">Cell wall biogenesis; peptidoglycan biosynthesis.</text>
</comment>
<sequence length="497" mass="54332">MQLNELASQLAVSRIDGDEETVFSGLQMDSRRVQPGDLFFCIRGLVDDGHLFAAKAAQQGAVALVVEHDVDVDIPKLIVKDSRYAMALIANHYYGYPSRNMKVIGITGTNGKTTTTYLLEKILSSQGHSTGLMSNIEVKIGDRTIPNNGTNTQESLNLQRIMAEMQAVETEFCIMEVTSQGLDLGRVKGTSFRTAIFTNLTQDHLDYHGSMESYKASKGLLFSGLGNAFSAAPEEQHYAVLNADDSASEDFVKLTAAQIITYGIKQNADVRAEAIEITSKGTRFRCTTFLGTVDLHTPLVGEFNVYNCLAAITAALLEGISLEAIKQSLESIAVVEGRMEVVDEGQDFLVLVDYAHTPDGLENALSTISQFVEGQIHCVFGCGGDRDRLKRPVMGKVAARYSDYLYVTSDNPRKEDPQSILLDIVPGLLEVDFPGERYQLIADRRAAIDLAIANAVPGDVVLIAGKGHETYQDINGIKHDFDDRLVAKEAIRGRSHD</sequence>
<comment type="subcellular location">
    <subcellularLocation>
        <location evidence="12 13">Cytoplasm</location>
    </subcellularLocation>
</comment>
<dbReference type="InterPro" id="IPR018109">
    <property type="entry name" value="Folylpolyglutamate_synth_CS"/>
</dbReference>
<evidence type="ECO:0000256" key="2">
    <source>
        <dbReference type="ARBA" id="ARBA00005898"/>
    </source>
</evidence>
<reference evidence="17 18" key="1">
    <citation type="submission" date="2022-09" db="EMBL/GenBank/DDBJ databases">
        <authorList>
            <person name="Han X.L."/>
            <person name="Wang Q."/>
            <person name="Lu T."/>
        </authorList>
    </citation>
    <scope>NUCLEOTIDE SEQUENCE [LARGE SCALE GENOMIC DNA]</scope>
    <source>
        <strain evidence="17 18">WQ 127069</strain>
    </source>
</reference>
<evidence type="ECO:0000256" key="13">
    <source>
        <dbReference type="RuleBase" id="RU004135"/>
    </source>
</evidence>
<keyword evidence="6 12" id="KW-0547">Nucleotide-binding</keyword>
<keyword evidence="18" id="KW-1185">Reference proteome</keyword>
<accession>A0ABT2UPH1</accession>
<dbReference type="InterPro" id="IPR013221">
    <property type="entry name" value="Mur_ligase_cen"/>
</dbReference>
<dbReference type="InterPro" id="IPR036565">
    <property type="entry name" value="Mur-like_cat_sf"/>
</dbReference>
<keyword evidence="4 12" id="KW-0436">Ligase</keyword>
<evidence type="ECO:0000256" key="6">
    <source>
        <dbReference type="ARBA" id="ARBA00022741"/>
    </source>
</evidence>
<dbReference type="Pfam" id="PF08245">
    <property type="entry name" value="Mur_ligase_M"/>
    <property type="match status" value="1"/>
</dbReference>
<dbReference type="NCBIfam" id="NF001124">
    <property type="entry name" value="PRK00139.1-2"/>
    <property type="match status" value="1"/>
</dbReference>
<comment type="catalytic activity">
    <reaction evidence="12">
        <text>UDP-N-acetyl-alpha-D-muramoyl-L-alanyl-D-glutamate + meso-2,6-diaminopimelate + ATP = UDP-N-acetyl-alpha-D-muramoyl-L-alanyl-gamma-D-glutamyl-meso-2,6-diaminopimelate + ADP + phosphate + H(+)</text>
        <dbReference type="Rhea" id="RHEA:23676"/>
        <dbReference type="ChEBI" id="CHEBI:15378"/>
        <dbReference type="ChEBI" id="CHEBI:30616"/>
        <dbReference type="ChEBI" id="CHEBI:43474"/>
        <dbReference type="ChEBI" id="CHEBI:57791"/>
        <dbReference type="ChEBI" id="CHEBI:83900"/>
        <dbReference type="ChEBI" id="CHEBI:83905"/>
        <dbReference type="ChEBI" id="CHEBI:456216"/>
        <dbReference type="EC" id="6.3.2.13"/>
    </reaction>
</comment>
<dbReference type="Pfam" id="PF01225">
    <property type="entry name" value="Mur_ligase"/>
    <property type="match status" value="1"/>
</dbReference>
<dbReference type="InterPro" id="IPR004101">
    <property type="entry name" value="Mur_ligase_C"/>
</dbReference>
<evidence type="ECO:0000313" key="18">
    <source>
        <dbReference type="Proteomes" id="UP001652445"/>
    </source>
</evidence>
<evidence type="ECO:0000256" key="9">
    <source>
        <dbReference type="ARBA" id="ARBA00022984"/>
    </source>
</evidence>
<keyword evidence="8 12" id="KW-0133">Cell shape</keyword>
<dbReference type="NCBIfam" id="TIGR01085">
    <property type="entry name" value="murE"/>
    <property type="match status" value="1"/>
</dbReference>
<dbReference type="PROSITE" id="PS01011">
    <property type="entry name" value="FOLYLPOLYGLU_SYNT_1"/>
    <property type="match status" value="1"/>
</dbReference>
<keyword evidence="7 12" id="KW-0067">ATP-binding</keyword>
<feature type="domain" description="Mur ligase N-terminal catalytic" evidence="14">
    <location>
        <begin position="24"/>
        <end position="76"/>
    </location>
</feature>
<evidence type="ECO:0000259" key="14">
    <source>
        <dbReference type="Pfam" id="PF01225"/>
    </source>
</evidence>
<gene>
    <name evidence="12" type="primary">murE</name>
    <name evidence="17" type="ORF">OB236_26960</name>
</gene>
<evidence type="ECO:0000259" key="16">
    <source>
        <dbReference type="Pfam" id="PF08245"/>
    </source>
</evidence>
<evidence type="ECO:0000256" key="1">
    <source>
        <dbReference type="ARBA" id="ARBA00004752"/>
    </source>
</evidence>
<feature type="domain" description="Mur ligase central" evidence="16">
    <location>
        <begin position="106"/>
        <end position="315"/>
    </location>
</feature>
<evidence type="ECO:0000313" key="17">
    <source>
        <dbReference type="EMBL" id="MCU6795762.1"/>
    </source>
</evidence>
<keyword evidence="12" id="KW-0460">Magnesium</keyword>
<evidence type="ECO:0000256" key="3">
    <source>
        <dbReference type="ARBA" id="ARBA00022490"/>
    </source>
</evidence>
<dbReference type="EC" id="6.3.2.13" evidence="12"/>
<dbReference type="SUPFAM" id="SSF53623">
    <property type="entry name" value="MurD-like peptide ligases, catalytic domain"/>
    <property type="match status" value="1"/>
</dbReference>
<dbReference type="InterPro" id="IPR000713">
    <property type="entry name" value="Mur_ligase_N"/>
</dbReference>
<organism evidence="17 18">
    <name type="scientific">Paenibacillus baimaensis</name>
    <dbReference type="NCBI Taxonomy" id="2982185"/>
    <lineage>
        <taxon>Bacteria</taxon>
        <taxon>Bacillati</taxon>
        <taxon>Bacillota</taxon>
        <taxon>Bacilli</taxon>
        <taxon>Bacillales</taxon>
        <taxon>Paenibacillaceae</taxon>
        <taxon>Paenibacillus</taxon>
    </lineage>
</organism>
<comment type="function">
    <text evidence="12">Catalyzes the addition of meso-diaminopimelic acid to the nucleotide precursor UDP-N-acetylmuramoyl-L-alanyl-D-glutamate (UMAG) in the biosynthesis of bacterial cell-wall peptidoglycan.</text>
</comment>
<feature type="binding site" evidence="12">
    <location>
        <position position="469"/>
    </location>
    <ligand>
        <name>meso-2,6-diaminopimelate</name>
        <dbReference type="ChEBI" id="CHEBI:57791"/>
    </ligand>
</feature>
<dbReference type="InterPro" id="IPR005761">
    <property type="entry name" value="UDP-N-AcMur-Glu-dNH2Pim_ligase"/>
</dbReference>
<dbReference type="Gene3D" id="3.40.1190.10">
    <property type="entry name" value="Mur-like, catalytic domain"/>
    <property type="match status" value="1"/>
</dbReference>
<dbReference type="InterPro" id="IPR035911">
    <property type="entry name" value="MurE/MurF_N"/>
</dbReference>
<feature type="binding site" evidence="12">
    <location>
        <begin position="410"/>
        <end position="413"/>
    </location>
    <ligand>
        <name>meso-2,6-diaminopimelate</name>
        <dbReference type="ChEBI" id="CHEBI:57791"/>
    </ligand>
</feature>
<keyword evidence="9 12" id="KW-0573">Peptidoglycan synthesis</keyword>
<dbReference type="GO" id="GO:0008765">
    <property type="term" value="F:UDP-N-acetylmuramoylalanyl-D-glutamate-2,6-diaminopimelate ligase activity"/>
    <property type="evidence" value="ECO:0007669"/>
    <property type="project" value="UniProtKB-EC"/>
</dbReference>
<keyword evidence="10 12" id="KW-0131">Cell cycle</keyword>
<dbReference type="Proteomes" id="UP001652445">
    <property type="component" value="Unassembled WGS sequence"/>
</dbReference>
<feature type="binding site" evidence="12">
    <location>
        <position position="30"/>
    </location>
    <ligand>
        <name>UDP-N-acetyl-alpha-D-muramoyl-L-alanyl-D-glutamate</name>
        <dbReference type="ChEBI" id="CHEBI:83900"/>
    </ligand>
</feature>
<evidence type="ECO:0000256" key="8">
    <source>
        <dbReference type="ARBA" id="ARBA00022960"/>
    </source>
</evidence>
<evidence type="ECO:0000256" key="4">
    <source>
        <dbReference type="ARBA" id="ARBA00022598"/>
    </source>
</evidence>
<evidence type="ECO:0000259" key="15">
    <source>
        <dbReference type="Pfam" id="PF02875"/>
    </source>
</evidence>
<feature type="binding site" evidence="12">
    <location>
        <position position="465"/>
    </location>
    <ligand>
        <name>meso-2,6-diaminopimelate</name>
        <dbReference type="ChEBI" id="CHEBI:57791"/>
    </ligand>
</feature>
<evidence type="ECO:0000256" key="11">
    <source>
        <dbReference type="ARBA" id="ARBA00023316"/>
    </source>
</evidence>
<dbReference type="Pfam" id="PF02875">
    <property type="entry name" value="Mur_ligase_C"/>
    <property type="match status" value="1"/>
</dbReference>
<feature type="domain" description="Mur ligase C-terminal" evidence="15">
    <location>
        <begin position="337"/>
        <end position="467"/>
    </location>
</feature>
<dbReference type="NCBIfam" id="NF001126">
    <property type="entry name" value="PRK00139.1-4"/>
    <property type="match status" value="1"/>
</dbReference>
<proteinExistence type="inferred from homology"/>
<feature type="binding site" evidence="12">
    <location>
        <begin position="108"/>
        <end position="114"/>
    </location>
    <ligand>
        <name>ATP</name>
        <dbReference type="ChEBI" id="CHEBI:30616"/>
    </ligand>
</feature>
<dbReference type="Gene3D" id="3.90.190.20">
    <property type="entry name" value="Mur ligase, C-terminal domain"/>
    <property type="match status" value="1"/>
</dbReference>
<comment type="PTM">
    <text evidence="12">Carboxylation is probably crucial for Mg(2+) binding and, consequently, for the gamma-phosphate positioning of ATP.</text>
</comment>
<comment type="similarity">
    <text evidence="2 12">Belongs to the MurCDEF family. MurE subfamily.</text>
</comment>
<keyword evidence="5 12" id="KW-0132">Cell division</keyword>
<evidence type="ECO:0000256" key="7">
    <source>
        <dbReference type="ARBA" id="ARBA00022840"/>
    </source>
</evidence>
<dbReference type="Gene3D" id="3.40.1390.10">
    <property type="entry name" value="MurE/MurF, N-terminal domain"/>
    <property type="match status" value="1"/>
</dbReference>
<dbReference type="SUPFAM" id="SSF63418">
    <property type="entry name" value="MurE/MurF N-terminal domain"/>
    <property type="match status" value="1"/>
</dbReference>
<dbReference type="EMBL" id="JAOQIO010000095">
    <property type="protein sequence ID" value="MCU6795762.1"/>
    <property type="molecule type" value="Genomic_DNA"/>
</dbReference>